<feature type="compositionally biased region" description="Polar residues" evidence="16">
    <location>
        <begin position="17"/>
        <end position="35"/>
    </location>
</feature>
<keyword evidence="10" id="KW-0496">Mitochondrion</keyword>
<keyword evidence="14" id="KW-0539">Nucleus</keyword>
<dbReference type="InterPro" id="IPR010285">
    <property type="entry name" value="DNA_helicase_pif1-like_DEAD"/>
</dbReference>
<evidence type="ECO:0000313" key="19">
    <source>
        <dbReference type="Proteomes" id="UP000297245"/>
    </source>
</evidence>
<evidence type="ECO:0000256" key="4">
    <source>
        <dbReference type="ARBA" id="ARBA00022741"/>
    </source>
</evidence>
<feature type="compositionally biased region" description="Polar residues" evidence="16">
    <location>
        <begin position="76"/>
        <end position="90"/>
    </location>
</feature>
<keyword evidence="5 15" id="KW-0227">DNA damage</keyword>
<keyword evidence="13" id="KW-0413">Isomerase</keyword>
<sequence>MGLERHSSKSSQSSLSGLRTVTRDFSQNTSSSQSGVRHEPYDASISQAQAKATEAKRQRLKLIQDALAAASSSNSTTQPVNTQKPLSESRTFNKRPSDPSLPFGDFDATEPPVKKKRELPPGWKENEAKTSKGVVTSRLVPGMKSTIIQEIPEARADTRTKSGKVLLSQEQTQILELVESGKSLFYTGSAGTGKSVLLREIIKTLKRKFGKNSDVIAITASTGIAACNIGGVTIHSFAGIGLGAEGAKELASKVRKNKKASGRWARTKVLIVDEDGDLFDKLAEIGSILRKNTKPFGGIQLIVTGDFFQLPPVTKGSSGSVKFAFEAKFWPEIIERTFNLTKVFRQRDQEFVDMLNEMRFGKLSAKSIARFKQLSRPIEYDDGLGPTELFPRREEVDRSNGTRLLQLKDEADVMYKAVDSGAVEGEQRERLLSNFMAPKVLNLRLGAQVMLIKNVDENLVNGSTGRIVEFRYPGDIDDKDDPSSKSASSKGSSSTSKTTKQRYPVVEFLISGGGRAKVMVTPETFKVELPSGEVQASRTQVLNFDARKVEAHPKVVQWTRTLETIMCEEVEEDDASWTL</sequence>
<feature type="domain" description="AAA+ ATPase" evidence="17">
    <location>
        <begin position="180"/>
        <end position="474"/>
    </location>
</feature>
<evidence type="ECO:0000256" key="9">
    <source>
        <dbReference type="ARBA" id="ARBA00023125"/>
    </source>
</evidence>
<evidence type="ECO:0000313" key="18">
    <source>
        <dbReference type="EMBL" id="THV05562.1"/>
    </source>
</evidence>
<keyword evidence="8 15" id="KW-0067">ATP-binding</keyword>
<dbReference type="FunFam" id="3.40.50.300:FF:001226">
    <property type="entry name" value="ATP-dependent DNA helicase PIF1"/>
    <property type="match status" value="1"/>
</dbReference>
<comment type="similarity">
    <text evidence="15">Belongs to the helicase family.</text>
</comment>
<dbReference type="Pfam" id="PF21530">
    <property type="entry name" value="Pif1_2B_dom"/>
    <property type="match status" value="1"/>
</dbReference>
<dbReference type="GO" id="GO:0000723">
    <property type="term" value="P:telomere maintenance"/>
    <property type="evidence" value="ECO:0007669"/>
    <property type="project" value="InterPro"/>
</dbReference>
<evidence type="ECO:0000256" key="13">
    <source>
        <dbReference type="ARBA" id="ARBA00023235"/>
    </source>
</evidence>
<feature type="compositionally biased region" description="Low complexity" evidence="16">
    <location>
        <begin position="484"/>
        <end position="498"/>
    </location>
</feature>
<dbReference type="GO" id="GO:0006310">
    <property type="term" value="P:DNA recombination"/>
    <property type="evidence" value="ECO:0007669"/>
    <property type="project" value="UniProtKB-KW"/>
</dbReference>
<organism evidence="18 19">
    <name type="scientific">Dendrothele bispora (strain CBS 962.96)</name>
    <dbReference type="NCBI Taxonomy" id="1314807"/>
    <lineage>
        <taxon>Eukaryota</taxon>
        <taxon>Fungi</taxon>
        <taxon>Dikarya</taxon>
        <taxon>Basidiomycota</taxon>
        <taxon>Agaricomycotina</taxon>
        <taxon>Agaricomycetes</taxon>
        <taxon>Agaricomycetidae</taxon>
        <taxon>Agaricales</taxon>
        <taxon>Agaricales incertae sedis</taxon>
        <taxon>Dendrothele</taxon>
    </lineage>
</organism>
<dbReference type="PANTHER" id="PTHR47642">
    <property type="entry name" value="ATP-DEPENDENT DNA HELICASE"/>
    <property type="match status" value="1"/>
</dbReference>
<dbReference type="EC" id="5.6.2.3" evidence="15"/>
<reference evidence="18 19" key="1">
    <citation type="journal article" date="2019" name="Nat. Ecol. Evol.">
        <title>Megaphylogeny resolves global patterns of mushroom evolution.</title>
        <authorList>
            <person name="Varga T."/>
            <person name="Krizsan K."/>
            <person name="Foldi C."/>
            <person name="Dima B."/>
            <person name="Sanchez-Garcia M."/>
            <person name="Sanchez-Ramirez S."/>
            <person name="Szollosi G.J."/>
            <person name="Szarkandi J.G."/>
            <person name="Papp V."/>
            <person name="Albert L."/>
            <person name="Andreopoulos W."/>
            <person name="Angelini C."/>
            <person name="Antonin V."/>
            <person name="Barry K.W."/>
            <person name="Bougher N.L."/>
            <person name="Buchanan P."/>
            <person name="Buyck B."/>
            <person name="Bense V."/>
            <person name="Catcheside P."/>
            <person name="Chovatia M."/>
            <person name="Cooper J."/>
            <person name="Damon W."/>
            <person name="Desjardin D."/>
            <person name="Finy P."/>
            <person name="Geml J."/>
            <person name="Haridas S."/>
            <person name="Hughes K."/>
            <person name="Justo A."/>
            <person name="Karasinski D."/>
            <person name="Kautmanova I."/>
            <person name="Kiss B."/>
            <person name="Kocsube S."/>
            <person name="Kotiranta H."/>
            <person name="LaButti K.M."/>
            <person name="Lechner B.E."/>
            <person name="Liimatainen K."/>
            <person name="Lipzen A."/>
            <person name="Lukacs Z."/>
            <person name="Mihaltcheva S."/>
            <person name="Morgado L.N."/>
            <person name="Niskanen T."/>
            <person name="Noordeloos M.E."/>
            <person name="Ohm R.A."/>
            <person name="Ortiz-Santana B."/>
            <person name="Ovrebo C."/>
            <person name="Racz N."/>
            <person name="Riley R."/>
            <person name="Savchenko A."/>
            <person name="Shiryaev A."/>
            <person name="Soop K."/>
            <person name="Spirin V."/>
            <person name="Szebenyi C."/>
            <person name="Tomsovsky M."/>
            <person name="Tulloss R.E."/>
            <person name="Uehling J."/>
            <person name="Grigoriev I.V."/>
            <person name="Vagvolgyi C."/>
            <person name="Papp T."/>
            <person name="Martin F.M."/>
            <person name="Miettinen O."/>
            <person name="Hibbett D.S."/>
            <person name="Nagy L.G."/>
        </authorList>
    </citation>
    <scope>NUCLEOTIDE SEQUENCE [LARGE SCALE GENOMIC DNA]</scope>
    <source>
        <strain evidence="18 19">CBS 962.96</strain>
    </source>
</reference>
<dbReference type="SMART" id="SM00382">
    <property type="entry name" value="AAA"/>
    <property type="match status" value="1"/>
</dbReference>
<evidence type="ECO:0000256" key="1">
    <source>
        <dbReference type="ARBA" id="ARBA00001946"/>
    </source>
</evidence>
<comment type="catalytic activity">
    <reaction evidence="15">
        <text>ATP + H2O = ADP + phosphate + H(+)</text>
        <dbReference type="Rhea" id="RHEA:13065"/>
        <dbReference type="ChEBI" id="CHEBI:15377"/>
        <dbReference type="ChEBI" id="CHEBI:15378"/>
        <dbReference type="ChEBI" id="CHEBI:30616"/>
        <dbReference type="ChEBI" id="CHEBI:43474"/>
        <dbReference type="ChEBI" id="CHEBI:456216"/>
        <dbReference type="EC" id="5.6.2.3"/>
    </reaction>
</comment>
<dbReference type="InterPro" id="IPR003593">
    <property type="entry name" value="AAA+_ATPase"/>
</dbReference>
<feature type="region of interest" description="Disordered" evidence="16">
    <location>
        <begin position="1"/>
        <end position="125"/>
    </location>
</feature>
<dbReference type="EMBL" id="ML179048">
    <property type="protein sequence ID" value="THV05562.1"/>
    <property type="molecule type" value="Genomic_DNA"/>
</dbReference>
<dbReference type="GO" id="GO:0006281">
    <property type="term" value="P:DNA repair"/>
    <property type="evidence" value="ECO:0007669"/>
    <property type="project" value="UniProtKB-KW"/>
</dbReference>
<dbReference type="OrthoDB" id="432234at2759"/>
<evidence type="ECO:0000256" key="6">
    <source>
        <dbReference type="ARBA" id="ARBA00022801"/>
    </source>
</evidence>
<dbReference type="GO" id="GO:0005524">
    <property type="term" value="F:ATP binding"/>
    <property type="evidence" value="ECO:0007669"/>
    <property type="project" value="UniProtKB-KW"/>
</dbReference>
<evidence type="ECO:0000256" key="12">
    <source>
        <dbReference type="ARBA" id="ARBA00023204"/>
    </source>
</evidence>
<dbReference type="PANTHER" id="PTHR47642:SF5">
    <property type="entry name" value="ATP-DEPENDENT DNA HELICASE"/>
    <property type="match status" value="1"/>
</dbReference>
<feature type="region of interest" description="Disordered" evidence="16">
    <location>
        <begin position="472"/>
        <end position="498"/>
    </location>
</feature>
<evidence type="ECO:0000256" key="8">
    <source>
        <dbReference type="ARBA" id="ARBA00022840"/>
    </source>
</evidence>
<dbReference type="InterPro" id="IPR051055">
    <property type="entry name" value="PIF1_helicase"/>
</dbReference>
<feature type="compositionally biased region" description="Low complexity" evidence="16">
    <location>
        <begin position="66"/>
        <end position="75"/>
    </location>
</feature>
<dbReference type="GO" id="GO:0005739">
    <property type="term" value="C:mitochondrion"/>
    <property type="evidence" value="ECO:0007669"/>
    <property type="project" value="UniProtKB-SubCell"/>
</dbReference>
<accession>A0A4S8MRJ6</accession>
<keyword evidence="7 15" id="KW-0347">Helicase</keyword>
<dbReference type="CDD" id="cd18037">
    <property type="entry name" value="DEXSc_Pif1_like"/>
    <property type="match status" value="1"/>
</dbReference>
<keyword evidence="12 15" id="KW-0234">DNA repair</keyword>
<keyword evidence="9" id="KW-0238">DNA-binding</keyword>
<evidence type="ECO:0000256" key="3">
    <source>
        <dbReference type="ARBA" id="ARBA00004604"/>
    </source>
</evidence>
<comment type="subcellular location">
    <subcellularLocation>
        <location evidence="2">Mitochondrion</location>
    </subcellularLocation>
    <subcellularLocation>
        <location evidence="3">Nucleus</location>
        <location evidence="3">Nucleolus</location>
    </subcellularLocation>
</comment>
<dbReference type="GO" id="GO:0016887">
    <property type="term" value="F:ATP hydrolysis activity"/>
    <property type="evidence" value="ECO:0007669"/>
    <property type="project" value="RHEA"/>
</dbReference>
<keyword evidence="11 15" id="KW-0233">DNA recombination</keyword>
<dbReference type="InterPro" id="IPR027417">
    <property type="entry name" value="P-loop_NTPase"/>
</dbReference>
<dbReference type="GO" id="GO:0003697">
    <property type="term" value="F:single-stranded DNA binding"/>
    <property type="evidence" value="ECO:0007669"/>
    <property type="project" value="UniProtKB-ARBA"/>
</dbReference>
<protein>
    <recommendedName>
        <fullName evidence="15">ATP-dependent DNA helicase</fullName>
        <ecNumber evidence="15">5.6.2.3</ecNumber>
    </recommendedName>
</protein>
<dbReference type="Pfam" id="PF05970">
    <property type="entry name" value="PIF1"/>
    <property type="match status" value="1"/>
</dbReference>
<dbReference type="Gene3D" id="3.40.50.300">
    <property type="entry name" value="P-loop containing nucleotide triphosphate hydrolases"/>
    <property type="match status" value="1"/>
</dbReference>
<evidence type="ECO:0000259" key="17">
    <source>
        <dbReference type="SMART" id="SM00382"/>
    </source>
</evidence>
<evidence type="ECO:0000256" key="11">
    <source>
        <dbReference type="ARBA" id="ARBA00023172"/>
    </source>
</evidence>
<comment type="cofactor">
    <cofactor evidence="1 15">
        <name>Mg(2+)</name>
        <dbReference type="ChEBI" id="CHEBI:18420"/>
    </cofactor>
</comment>
<dbReference type="AlphaFoldDB" id="A0A4S8MRJ6"/>
<dbReference type="SUPFAM" id="SSF52540">
    <property type="entry name" value="P-loop containing nucleoside triphosphate hydrolases"/>
    <property type="match status" value="1"/>
</dbReference>
<name>A0A4S8MRJ6_DENBC</name>
<dbReference type="GO" id="GO:0043139">
    <property type="term" value="F:5'-3' DNA helicase activity"/>
    <property type="evidence" value="ECO:0007669"/>
    <property type="project" value="UniProtKB-EC"/>
</dbReference>
<dbReference type="Proteomes" id="UP000297245">
    <property type="component" value="Unassembled WGS sequence"/>
</dbReference>
<evidence type="ECO:0000256" key="16">
    <source>
        <dbReference type="SAM" id="MobiDB-lite"/>
    </source>
</evidence>
<proteinExistence type="inferred from homology"/>
<evidence type="ECO:0000256" key="10">
    <source>
        <dbReference type="ARBA" id="ARBA00023128"/>
    </source>
</evidence>
<gene>
    <name evidence="18" type="ORF">K435DRAFT_790078</name>
</gene>
<evidence type="ECO:0000256" key="15">
    <source>
        <dbReference type="RuleBase" id="RU363044"/>
    </source>
</evidence>
<keyword evidence="4 15" id="KW-0547">Nucleotide-binding</keyword>
<dbReference type="InterPro" id="IPR049163">
    <property type="entry name" value="Pif1-like_2B_dom"/>
</dbReference>
<keyword evidence="6 15" id="KW-0378">Hydrolase</keyword>
<evidence type="ECO:0000256" key="2">
    <source>
        <dbReference type="ARBA" id="ARBA00004173"/>
    </source>
</evidence>
<evidence type="ECO:0000256" key="7">
    <source>
        <dbReference type="ARBA" id="ARBA00022806"/>
    </source>
</evidence>
<evidence type="ECO:0000256" key="5">
    <source>
        <dbReference type="ARBA" id="ARBA00022763"/>
    </source>
</evidence>
<dbReference type="GO" id="GO:0005730">
    <property type="term" value="C:nucleolus"/>
    <property type="evidence" value="ECO:0007669"/>
    <property type="project" value="UniProtKB-SubCell"/>
</dbReference>
<keyword evidence="19" id="KW-1185">Reference proteome</keyword>
<evidence type="ECO:0000256" key="14">
    <source>
        <dbReference type="ARBA" id="ARBA00023242"/>
    </source>
</evidence>